<dbReference type="CDD" id="cd05289">
    <property type="entry name" value="MDR_like_2"/>
    <property type="match status" value="1"/>
</dbReference>
<dbReference type="InterPro" id="IPR013154">
    <property type="entry name" value="ADH-like_N"/>
</dbReference>
<dbReference type="PROSITE" id="PS01162">
    <property type="entry name" value="QOR_ZETA_CRYSTAL"/>
    <property type="match status" value="1"/>
</dbReference>
<dbReference type="SUPFAM" id="SSF51735">
    <property type="entry name" value="NAD(P)-binding Rossmann-fold domains"/>
    <property type="match status" value="1"/>
</dbReference>
<reference evidence="2" key="1">
    <citation type="submission" date="2022-01" db="EMBL/GenBank/DDBJ databases">
        <title>Genome sequence and assembly of Parabukholderia sp. RG36.</title>
        <authorList>
            <person name="Chhetri G."/>
        </authorList>
    </citation>
    <scope>NUCLEOTIDE SEQUENCE</scope>
    <source>
        <strain evidence="2">RG36</strain>
    </source>
</reference>
<evidence type="ECO:0000259" key="1">
    <source>
        <dbReference type="SMART" id="SM00829"/>
    </source>
</evidence>
<comment type="caution">
    <text evidence="2">The sequence shown here is derived from an EMBL/GenBank/DDBJ whole genome shotgun (WGS) entry which is preliminary data.</text>
</comment>
<dbReference type="AlphaFoldDB" id="A0A9X1UGE5"/>
<name>A0A9X1UGE5_9BURK</name>
<dbReference type="Pfam" id="PF08240">
    <property type="entry name" value="ADH_N"/>
    <property type="match status" value="1"/>
</dbReference>
<dbReference type="PANTHER" id="PTHR11695:SF648">
    <property type="entry name" value="ZINC-BINDING OXIDOREDUCTASE"/>
    <property type="match status" value="1"/>
</dbReference>
<dbReference type="GO" id="GO:0016491">
    <property type="term" value="F:oxidoreductase activity"/>
    <property type="evidence" value="ECO:0007669"/>
    <property type="project" value="InterPro"/>
</dbReference>
<gene>
    <name evidence="2" type="ORF">L5014_18690</name>
</gene>
<dbReference type="InterPro" id="IPR011032">
    <property type="entry name" value="GroES-like_sf"/>
</dbReference>
<dbReference type="InterPro" id="IPR050700">
    <property type="entry name" value="YIM1/Zinc_Alcohol_DH_Fams"/>
</dbReference>
<dbReference type="EMBL" id="JAKLJA010000015">
    <property type="protein sequence ID" value="MCG5075370.1"/>
    <property type="molecule type" value="Genomic_DNA"/>
</dbReference>
<dbReference type="InterPro" id="IPR020843">
    <property type="entry name" value="ER"/>
</dbReference>
<dbReference type="Pfam" id="PF13602">
    <property type="entry name" value="ADH_zinc_N_2"/>
    <property type="match status" value="1"/>
</dbReference>
<dbReference type="SUPFAM" id="SSF50129">
    <property type="entry name" value="GroES-like"/>
    <property type="match status" value="1"/>
</dbReference>
<sequence>MQPVQQALPETMRAWRATRFGGLDALNCESTSVPLLYGDEVLVEVQAAALNPVDLKTLHGLYPAVAQHDLPFTLGRDVAGVIAQGTRRAAGWEPGTRVCAFVGQGPGALADYVSVSASALANAPRAGAVDTAAAIPLAALTAWQGLFDYGKLERGQRVLIHGASGGVGRFAVQFARHCGAHVIVTASAPTHDALRALGASEAIDYRHDGFEDLAGEVDLVLDLVGGAVQARSWGVLKHGGAMVSALDEPSQIEADSHGAFAARYTARPDGAQLEHIVALFDQGAIKVEVAERFNFGDVGGAFERMEKGHLHGKLVVMREWHQVV</sequence>
<dbReference type="Gene3D" id="3.90.180.10">
    <property type="entry name" value="Medium-chain alcohol dehydrogenases, catalytic domain"/>
    <property type="match status" value="1"/>
</dbReference>
<dbReference type="GO" id="GO:0008270">
    <property type="term" value="F:zinc ion binding"/>
    <property type="evidence" value="ECO:0007669"/>
    <property type="project" value="InterPro"/>
</dbReference>
<dbReference type="SMART" id="SM00829">
    <property type="entry name" value="PKS_ER"/>
    <property type="match status" value="1"/>
</dbReference>
<evidence type="ECO:0000313" key="3">
    <source>
        <dbReference type="Proteomes" id="UP001139308"/>
    </source>
</evidence>
<keyword evidence="3" id="KW-1185">Reference proteome</keyword>
<proteinExistence type="predicted"/>
<dbReference type="RefSeq" id="WP_238465230.1">
    <property type="nucleotide sequence ID" value="NZ_JAKLJA010000015.1"/>
</dbReference>
<dbReference type="Proteomes" id="UP001139308">
    <property type="component" value="Unassembled WGS sequence"/>
</dbReference>
<evidence type="ECO:0000313" key="2">
    <source>
        <dbReference type="EMBL" id="MCG5075370.1"/>
    </source>
</evidence>
<dbReference type="PANTHER" id="PTHR11695">
    <property type="entry name" value="ALCOHOL DEHYDROGENASE RELATED"/>
    <property type="match status" value="1"/>
</dbReference>
<accession>A0A9X1UGE5</accession>
<protein>
    <submittedName>
        <fullName evidence="2">NADP-dependent oxidoreductase</fullName>
    </submittedName>
</protein>
<dbReference type="InterPro" id="IPR036291">
    <property type="entry name" value="NAD(P)-bd_dom_sf"/>
</dbReference>
<dbReference type="Gene3D" id="3.40.50.720">
    <property type="entry name" value="NAD(P)-binding Rossmann-like Domain"/>
    <property type="match status" value="1"/>
</dbReference>
<feature type="domain" description="Enoyl reductase (ER)" evidence="1">
    <location>
        <begin position="21"/>
        <end position="316"/>
    </location>
</feature>
<dbReference type="InterPro" id="IPR002364">
    <property type="entry name" value="Quin_OxRdtase/zeta-crystal_CS"/>
</dbReference>
<organism evidence="2 3">
    <name type="scientific">Paraburkholderia tagetis</name>
    <dbReference type="NCBI Taxonomy" id="2913261"/>
    <lineage>
        <taxon>Bacteria</taxon>
        <taxon>Pseudomonadati</taxon>
        <taxon>Pseudomonadota</taxon>
        <taxon>Betaproteobacteria</taxon>
        <taxon>Burkholderiales</taxon>
        <taxon>Burkholderiaceae</taxon>
        <taxon>Paraburkholderia</taxon>
    </lineage>
</organism>